<feature type="coiled-coil region" evidence="1">
    <location>
        <begin position="57"/>
        <end position="109"/>
    </location>
</feature>
<gene>
    <name evidence="3" type="ORF">Tci_659123</name>
</gene>
<feature type="compositionally biased region" description="Polar residues" evidence="2">
    <location>
        <begin position="219"/>
        <end position="231"/>
    </location>
</feature>
<name>A0A699KEE6_TANCI</name>
<evidence type="ECO:0000256" key="2">
    <source>
        <dbReference type="SAM" id="MobiDB-lite"/>
    </source>
</evidence>
<keyword evidence="1" id="KW-0175">Coiled coil</keyword>
<feature type="compositionally biased region" description="Basic and acidic residues" evidence="2">
    <location>
        <begin position="204"/>
        <end position="218"/>
    </location>
</feature>
<organism evidence="3">
    <name type="scientific">Tanacetum cinerariifolium</name>
    <name type="common">Dalmatian daisy</name>
    <name type="synonym">Chrysanthemum cinerariifolium</name>
    <dbReference type="NCBI Taxonomy" id="118510"/>
    <lineage>
        <taxon>Eukaryota</taxon>
        <taxon>Viridiplantae</taxon>
        <taxon>Streptophyta</taxon>
        <taxon>Embryophyta</taxon>
        <taxon>Tracheophyta</taxon>
        <taxon>Spermatophyta</taxon>
        <taxon>Magnoliopsida</taxon>
        <taxon>eudicotyledons</taxon>
        <taxon>Gunneridae</taxon>
        <taxon>Pentapetalae</taxon>
        <taxon>asterids</taxon>
        <taxon>campanulids</taxon>
        <taxon>Asterales</taxon>
        <taxon>Asteraceae</taxon>
        <taxon>Asteroideae</taxon>
        <taxon>Anthemideae</taxon>
        <taxon>Anthemidinae</taxon>
        <taxon>Tanacetum</taxon>
    </lineage>
</organism>
<dbReference type="AlphaFoldDB" id="A0A699KEE6"/>
<feature type="region of interest" description="Disordered" evidence="2">
    <location>
        <begin position="1"/>
        <end position="21"/>
    </location>
</feature>
<proteinExistence type="predicted"/>
<feature type="region of interest" description="Disordered" evidence="2">
    <location>
        <begin position="204"/>
        <end position="231"/>
    </location>
</feature>
<evidence type="ECO:0000313" key="3">
    <source>
        <dbReference type="EMBL" id="GFA87151.1"/>
    </source>
</evidence>
<comment type="caution">
    <text evidence="3">The sequence shown here is derived from an EMBL/GenBank/DDBJ whole genome shotgun (WGS) entry which is preliminary data.</text>
</comment>
<protein>
    <submittedName>
        <fullName evidence="3">Uncharacterized protein</fullName>
    </submittedName>
</protein>
<accession>A0A699KEE6</accession>
<dbReference type="EMBL" id="BKCJ010504455">
    <property type="protein sequence ID" value="GFA87151.1"/>
    <property type="molecule type" value="Genomic_DNA"/>
</dbReference>
<reference evidence="3" key="1">
    <citation type="journal article" date="2019" name="Sci. Rep.">
        <title>Draft genome of Tanacetum cinerariifolium, the natural source of mosquito coil.</title>
        <authorList>
            <person name="Yamashiro T."/>
            <person name="Shiraishi A."/>
            <person name="Satake H."/>
            <person name="Nakayama K."/>
        </authorList>
    </citation>
    <scope>NUCLEOTIDE SEQUENCE</scope>
</reference>
<sequence length="231" mass="26192">MPNVDIPQGIDTEGHTSGSGEGILEENIELMNIVPTPHDSPLTGGYTPKSDEGRIRLAELMETCIILSNRVTQLETELSTTKVVYNKAFITLTNKVKKLESQLKQKRSKAVIYSSDEEGPSMRIEDSPKQGRIIEEMDKDENINLVSEQREDLETLWKLVKDKYGNTRQEEGYERVLWGDLKVMFEPDIESEIQESTHLLADTQAKDEATKEAMKCLEESTQSVEDQIQET</sequence>
<evidence type="ECO:0000256" key="1">
    <source>
        <dbReference type="SAM" id="Coils"/>
    </source>
</evidence>